<dbReference type="AlphaFoldDB" id="A0A5P9P7Q4"/>
<name>A0A5P9P7Q4_9EURY</name>
<accession>A0A5P9P7Q4</accession>
<evidence type="ECO:0000256" key="1">
    <source>
        <dbReference type="SAM" id="Phobius"/>
    </source>
</evidence>
<protein>
    <submittedName>
        <fullName evidence="2">Uncharacterized protein</fullName>
    </submittedName>
</protein>
<dbReference type="OrthoDB" id="307643at2157"/>
<reference evidence="2 3" key="1">
    <citation type="journal article" date="2007" name="Int. J. Syst. Evol. Microbiol.">
        <title>Natronorubrum sulfidifaciens sp. nov., an extremely haloalkaliphilic archaeon isolated from Aiding salt lake in Xin-Jiang, China.</title>
        <authorList>
            <person name="Cui H.L."/>
            <person name="Tohty D."/>
            <person name="Liu H.C."/>
            <person name="Liu S.J."/>
            <person name="Oren A."/>
            <person name="Zhou P.J."/>
        </authorList>
    </citation>
    <scope>NUCLEOTIDE SEQUENCE [LARGE SCALE GENOMIC DNA]</scope>
    <source>
        <strain evidence="2 3">7-3</strain>
    </source>
</reference>
<keyword evidence="1" id="KW-0812">Transmembrane</keyword>
<feature type="transmembrane region" description="Helical" evidence="1">
    <location>
        <begin position="269"/>
        <end position="289"/>
    </location>
</feature>
<feature type="transmembrane region" description="Helical" evidence="1">
    <location>
        <begin position="200"/>
        <end position="220"/>
    </location>
</feature>
<feature type="transmembrane region" description="Helical" evidence="1">
    <location>
        <begin position="166"/>
        <end position="194"/>
    </location>
</feature>
<proteinExistence type="predicted"/>
<keyword evidence="3" id="KW-1185">Reference proteome</keyword>
<dbReference type="Proteomes" id="UP000326170">
    <property type="component" value="Chromosome"/>
</dbReference>
<evidence type="ECO:0000313" key="3">
    <source>
        <dbReference type="Proteomes" id="UP000326170"/>
    </source>
</evidence>
<feature type="transmembrane region" description="Helical" evidence="1">
    <location>
        <begin position="97"/>
        <end position="117"/>
    </location>
</feature>
<sequence>MSGRSALVRRTGLIAVGTVIALAVSVGSVGASNVGVGLSEQSVGAAIPVWLSLAMGGGAVGTSVLMTVLITNREHVERFRTETVGVSVDRFRTSWRLVFGTVGVATLVLMLVVGVVGPQIGSFSITVLLTFVGGRALLTIVAYTVGNPWPALNPWRYIATALPNGYLSYPSWLGSWPAVGALLVLLCLEAIAPLTTSPRALVAVILAYSVFTIGGAVVFAPDSWFRNADPISAWFRFYSAVAPIQRTAGGLEVRYPGARLTDDDVVSDISEIAFVLLLLWELTYSAVIATAPGVRTVETLVGIGLAPQFVYLGLLLVGFGLFWKGFLITVTSARCRAESPLSQREVAFRFASPLLAIAAGYHFAHYAGFSLSLWPSLVDTIAAPLNPPENPTQYLLTSWFGYVEIVGILFGYMLSVWVAHAVSFNLLSGKRRAIRCQYPFIAVMIVLTVVSLLLVTATPVEPVYVPS</sequence>
<feature type="transmembrane region" description="Helical" evidence="1">
    <location>
        <begin position="309"/>
        <end position="334"/>
    </location>
</feature>
<dbReference type="KEGG" id="nas:GCU68_16185"/>
<feature type="transmembrane region" description="Helical" evidence="1">
    <location>
        <begin position="438"/>
        <end position="457"/>
    </location>
</feature>
<dbReference type="RefSeq" id="WP_152943341.1">
    <property type="nucleotide sequence ID" value="NZ_CP045488.1"/>
</dbReference>
<organism evidence="2 3">
    <name type="scientific">Natronorubrum aibiense</name>
    <dbReference type="NCBI Taxonomy" id="348826"/>
    <lineage>
        <taxon>Archaea</taxon>
        <taxon>Methanobacteriati</taxon>
        <taxon>Methanobacteriota</taxon>
        <taxon>Stenosarchaea group</taxon>
        <taxon>Halobacteria</taxon>
        <taxon>Halobacteriales</taxon>
        <taxon>Natrialbaceae</taxon>
        <taxon>Natronorubrum</taxon>
    </lineage>
</organism>
<dbReference type="GeneID" id="42302615"/>
<feature type="transmembrane region" description="Helical" evidence="1">
    <location>
        <begin position="47"/>
        <end position="70"/>
    </location>
</feature>
<feature type="transmembrane region" description="Helical" evidence="1">
    <location>
        <begin position="399"/>
        <end position="426"/>
    </location>
</feature>
<keyword evidence="1" id="KW-1133">Transmembrane helix</keyword>
<dbReference type="EMBL" id="CP045488">
    <property type="protein sequence ID" value="QFU83967.1"/>
    <property type="molecule type" value="Genomic_DNA"/>
</dbReference>
<evidence type="ECO:0000313" key="2">
    <source>
        <dbReference type="EMBL" id="QFU83967.1"/>
    </source>
</evidence>
<gene>
    <name evidence="2" type="ORF">GCU68_16185</name>
</gene>
<keyword evidence="1" id="KW-0472">Membrane</keyword>